<dbReference type="PANTHER" id="PTHR30126">
    <property type="entry name" value="HTH-TYPE TRANSCRIPTIONAL REGULATOR"/>
    <property type="match status" value="1"/>
</dbReference>
<dbReference type="EMBL" id="WNZW01000005">
    <property type="protein sequence ID" value="MUG46200.1"/>
    <property type="molecule type" value="Genomic_DNA"/>
</dbReference>
<feature type="domain" description="HTH lysR-type" evidence="5">
    <location>
        <begin position="1"/>
        <end position="58"/>
    </location>
</feature>
<dbReference type="AlphaFoldDB" id="A0A7X3CPN2"/>
<dbReference type="Pfam" id="PF03466">
    <property type="entry name" value="LysR_substrate"/>
    <property type="match status" value="1"/>
</dbReference>
<dbReference type="CDD" id="cd08442">
    <property type="entry name" value="PBP2_YofA_SoxR_like"/>
    <property type="match status" value="1"/>
</dbReference>
<evidence type="ECO:0000313" key="6">
    <source>
        <dbReference type="EMBL" id="MUG46200.1"/>
    </source>
</evidence>
<keyword evidence="2" id="KW-0805">Transcription regulation</keyword>
<dbReference type="GO" id="GO:0003700">
    <property type="term" value="F:DNA-binding transcription factor activity"/>
    <property type="evidence" value="ECO:0007669"/>
    <property type="project" value="InterPro"/>
</dbReference>
<comment type="similarity">
    <text evidence="1">Belongs to the LysR transcriptional regulatory family.</text>
</comment>
<accession>A0A7X3CPN2</accession>
<dbReference type="InterPro" id="IPR036388">
    <property type="entry name" value="WH-like_DNA-bd_sf"/>
</dbReference>
<dbReference type="FunFam" id="1.10.10.10:FF:000001">
    <property type="entry name" value="LysR family transcriptional regulator"/>
    <property type="match status" value="1"/>
</dbReference>
<dbReference type="Pfam" id="PF00126">
    <property type="entry name" value="HTH_1"/>
    <property type="match status" value="1"/>
</dbReference>
<dbReference type="PROSITE" id="PS50931">
    <property type="entry name" value="HTH_LYSR"/>
    <property type="match status" value="1"/>
</dbReference>
<dbReference type="SUPFAM" id="SSF53850">
    <property type="entry name" value="Periplasmic binding protein-like II"/>
    <property type="match status" value="1"/>
</dbReference>
<dbReference type="Proteomes" id="UP000447876">
    <property type="component" value="Unassembled WGS sequence"/>
</dbReference>
<dbReference type="InterPro" id="IPR000847">
    <property type="entry name" value="LysR_HTH_N"/>
</dbReference>
<evidence type="ECO:0000256" key="3">
    <source>
        <dbReference type="ARBA" id="ARBA00023125"/>
    </source>
</evidence>
<dbReference type="PANTHER" id="PTHR30126:SF40">
    <property type="entry name" value="HTH-TYPE TRANSCRIPTIONAL REGULATOR GLTR"/>
    <property type="match status" value="1"/>
</dbReference>
<sequence>MDLNDLRIFQCVAMHGSISKAAQELSYVQSNVTARIKLLERELHTELFYRHNRGMILNTEGKRLLEYANDILARFDEMRKVFQGSATPSGILEIGIVETVIALPELLSSYLQHYPNVDLSLKAGVTEQLLQEVIDFKLDGAFVTGPIQHPLIEQYEVFQEELVIVSRGTEFSLDEITAKPLLLYNKGCSYRERLESWLRDEGIVPKKIMEFGTFDTIIGSVAAGIGLTIVPQSTVGYVAAQGTLHCHRVPDPYREVTTVFIRRKDSHITSSIQAFIDEIIKVGSTLPTAL</sequence>
<dbReference type="SUPFAM" id="SSF46785">
    <property type="entry name" value="Winged helix' DNA-binding domain"/>
    <property type="match status" value="1"/>
</dbReference>
<keyword evidence="4" id="KW-0804">Transcription</keyword>
<evidence type="ECO:0000256" key="1">
    <source>
        <dbReference type="ARBA" id="ARBA00009437"/>
    </source>
</evidence>
<protein>
    <submittedName>
        <fullName evidence="6">LysR family transcriptional regulator</fullName>
    </submittedName>
</protein>
<comment type="caution">
    <text evidence="6">The sequence shown here is derived from an EMBL/GenBank/DDBJ whole genome shotgun (WGS) entry which is preliminary data.</text>
</comment>
<keyword evidence="3" id="KW-0238">DNA-binding</keyword>
<reference evidence="6 7" key="1">
    <citation type="submission" date="2019-11" db="EMBL/GenBank/DDBJ databases">
        <title>Draft genome sequences of five Paenibacillus species of dairy origin.</title>
        <authorList>
            <person name="Olajide A.M."/>
            <person name="Chen S."/>
            <person name="Lapointe G."/>
        </authorList>
    </citation>
    <scope>NUCLEOTIDE SEQUENCE [LARGE SCALE GENOMIC DNA]</scope>
    <source>
        <strain evidence="6 7">12CR55</strain>
    </source>
</reference>
<evidence type="ECO:0000256" key="2">
    <source>
        <dbReference type="ARBA" id="ARBA00023015"/>
    </source>
</evidence>
<dbReference type="InterPro" id="IPR005119">
    <property type="entry name" value="LysR_subst-bd"/>
</dbReference>
<name>A0A7X3CPN2_9BACL</name>
<dbReference type="Gene3D" id="3.40.190.290">
    <property type="match status" value="1"/>
</dbReference>
<proteinExistence type="inferred from homology"/>
<dbReference type="GO" id="GO:0000976">
    <property type="term" value="F:transcription cis-regulatory region binding"/>
    <property type="evidence" value="ECO:0007669"/>
    <property type="project" value="TreeGrafter"/>
</dbReference>
<evidence type="ECO:0000259" key="5">
    <source>
        <dbReference type="PROSITE" id="PS50931"/>
    </source>
</evidence>
<evidence type="ECO:0000313" key="7">
    <source>
        <dbReference type="Proteomes" id="UP000447876"/>
    </source>
</evidence>
<organism evidence="6 7">
    <name type="scientific">Paenibacillus woosongensis</name>
    <dbReference type="NCBI Taxonomy" id="307580"/>
    <lineage>
        <taxon>Bacteria</taxon>
        <taxon>Bacillati</taxon>
        <taxon>Bacillota</taxon>
        <taxon>Bacilli</taxon>
        <taxon>Bacillales</taxon>
        <taxon>Paenibacillaceae</taxon>
        <taxon>Paenibacillus</taxon>
    </lineage>
</organism>
<gene>
    <name evidence="6" type="ORF">GNP95_14500</name>
</gene>
<dbReference type="Gene3D" id="1.10.10.10">
    <property type="entry name" value="Winged helix-like DNA-binding domain superfamily/Winged helix DNA-binding domain"/>
    <property type="match status" value="1"/>
</dbReference>
<evidence type="ECO:0000256" key="4">
    <source>
        <dbReference type="ARBA" id="ARBA00023163"/>
    </source>
</evidence>
<dbReference type="InterPro" id="IPR036390">
    <property type="entry name" value="WH_DNA-bd_sf"/>
</dbReference>
<dbReference type="OrthoDB" id="8479357at2"/>
<dbReference type="RefSeq" id="WP_155611600.1">
    <property type="nucleotide sequence ID" value="NZ_WNZW01000005.1"/>
</dbReference>